<reference evidence="1" key="1">
    <citation type="journal article" date="2015" name="Nature">
        <title>Complex archaea that bridge the gap between prokaryotes and eukaryotes.</title>
        <authorList>
            <person name="Spang A."/>
            <person name="Saw J.H."/>
            <person name="Jorgensen S.L."/>
            <person name="Zaremba-Niedzwiedzka K."/>
            <person name="Martijn J."/>
            <person name="Lind A.E."/>
            <person name="van Eijk R."/>
            <person name="Schleper C."/>
            <person name="Guy L."/>
            <person name="Ettema T.J."/>
        </authorList>
    </citation>
    <scope>NUCLEOTIDE SEQUENCE</scope>
</reference>
<gene>
    <name evidence="1" type="ORF">LCGC14_1277340</name>
</gene>
<dbReference type="EMBL" id="LAZR01007228">
    <property type="protein sequence ID" value="KKM86597.1"/>
    <property type="molecule type" value="Genomic_DNA"/>
</dbReference>
<proteinExistence type="predicted"/>
<protein>
    <submittedName>
        <fullName evidence="1">Uncharacterized protein</fullName>
    </submittedName>
</protein>
<comment type="caution">
    <text evidence="1">The sequence shown here is derived from an EMBL/GenBank/DDBJ whole genome shotgun (WGS) entry which is preliminary data.</text>
</comment>
<name>A0A0F9NZB1_9ZZZZ</name>
<organism evidence="1">
    <name type="scientific">marine sediment metagenome</name>
    <dbReference type="NCBI Taxonomy" id="412755"/>
    <lineage>
        <taxon>unclassified sequences</taxon>
        <taxon>metagenomes</taxon>
        <taxon>ecological metagenomes</taxon>
    </lineage>
</organism>
<sequence>MVLIVPSGACRNRPLLDFEALRRGRRNDRSNSAFPFPALQAQTVPVQQSQGPFTVTPTGDNFALRAIRGQMRNMRIGRQPSGTRLAKSHTGVPKSEANWLTSVGLVVPPDPRKLKTILLFERIAIADNRARI</sequence>
<evidence type="ECO:0000313" key="1">
    <source>
        <dbReference type="EMBL" id="KKM86597.1"/>
    </source>
</evidence>
<accession>A0A0F9NZB1</accession>
<dbReference type="AlphaFoldDB" id="A0A0F9NZB1"/>